<dbReference type="SUPFAM" id="SSF103473">
    <property type="entry name" value="MFS general substrate transporter"/>
    <property type="match status" value="1"/>
</dbReference>
<feature type="transmembrane region" description="Helical" evidence="7">
    <location>
        <begin position="256"/>
        <end position="276"/>
    </location>
</feature>
<keyword evidence="4 7" id="KW-1133">Transmembrane helix</keyword>
<sequence>MMEANIPAEKEAPEPHSSEPAQPGSTTDEQAVPSAQPGSTTDEQADQEDNPQPAPPESESESRVPSSASSDAGAKGVSQTVVSAMFSSYAFAAFLAAPIFGRFVGEKGIKYLLIVGGTVAGIACIGFGFLYLLSSTTVFIALCFTVRVINALGYAAYSTAIFSYLSIKYPTHLSTLMGLMAVVIGVGLSLGPAIGGGFFQAGGFGPPFYFLGLLLLATTMITFHLVPEDLNSADTTTMSEASTSSRRLLPQILNQTYATFVLIGLFFGSIAFTVFLPTLQGHLSAIGLATGTTGELFLLDMVCIAISGLAVGWTADKIPKYRAQIMAVGFVGLAAAFFINGPSTNSVWTNAISLTIHGLMAPLVLVPSFSLLHMTAHDDAGLPQNVKTAGAVAGLWNSVLSLGQTCGPLLSGGPSQYFGFSWTMTVIAIVYLTIGLLYSLFDVAWRHRRGRHTRGRSGDPEESLSSIIAPLLAKTPVPVAPSPQKSDYGTMSTTT</sequence>
<feature type="transmembrane region" description="Helical" evidence="7">
    <location>
        <begin position="111"/>
        <end position="133"/>
    </location>
</feature>
<feature type="compositionally biased region" description="Polar residues" evidence="6">
    <location>
        <begin position="483"/>
        <end position="495"/>
    </location>
</feature>
<feature type="region of interest" description="Disordered" evidence="6">
    <location>
        <begin position="1"/>
        <end position="73"/>
    </location>
</feature>
<dbReference type="Pfam" id="PF07690">
    <property type="entry name" value="MFS_1"/>
    <property type="match status" value="1"/>
</dbReference>
<feature type="transmembrane region" description="Helical" evidence="7">
    <location>
        <begin position="86"/>
        <end position="104"/>
    </location>
</feature>
<reference evidence="8" key="1">
    <citation type="submission" date="2020-11" db="EMBL/GenBank/DDBJ databases">
        <authorList>
            <person name="Tran Van P."/>
        </authorList>
    </citation>
    <scope>NUCLEOTIDE SEQUENCE</scope>
</reference>
<organism evidence="8">
    <name type="scientific">Cyprideis torosa</name>
    <dbReference type="NCBI Taxonomy" id="163714"/>
    <lineage>
        <taxon>Eukaryota</taxon>
        <taxon>Metazoa</taxon>
        <taxon>Ecdysozoa</taxon>
        <taxon>Arthropoda</taxon>
        <taxon>Crustacea</taxon>
        <taxon>Oligostraca</taxon>
        <taxon>Ostracoda</taxon>
        <taxon>Podocopa</taxon>
        <taxon>Podocopida</taxon>
        <taxon>Cytherocopina</taxon>
        <taxon>Cytheroidea</taxon>
        <taxon>Cytherideidae</taxon>
        <taxon>Cyprideis</taxon>
    </lineage>
</organism>
<feature type="transmembrane region" description="Helical" evidence="7">
    <location>
        <begin position="351"/>
        <end position="372"/>
    </location>
</feature>
<evidence type="ECO:0000256" key="1">
    <source>
        <dbReference type="ARBA" id="ARBA00004141"/>
    </source>
</evidence>
<evidence type="ECO:0000256" key="6">
    <source>
        <dbReference type="SAM" id="MobiDB-lite"/>
    </source>
</evidence>
<name>A0A7R8ZGZ6_9CRUS</name>
<dbReference type="OrthoDB" id="446368at2759"/>
<comment type="subcellular location">
    <subcellularLocation>
        <location evidence="1">Membrane</location>
        <topology evidence="1">Multi-pass membrane protein</topology>
    </subcellularLocation>
</comment>
<evidence type="ECO:0000256" key="2">
    <source>
        <dbReference type="ARBA" id="ARBA00022448"/>
    </source>
</evidence>
<evidence type="ECO:0000256" key="5">
    <source>
        <dbReference type="ARBA" id="ARBA00023136"/>
    </source>
</evidence>
<feature type="compositionally biased region" description="Low complexity" evidence="6">
    <location>
        <begin position="63"/>
        <end position="72"/>
    </location>
</feature>
<feature type="compositionally biased region" description="Polar residues" evidence="6">
    <location>
        <begin position="19"/>
        <end position="29"/>
    </location>
</feature>
<protein>
    <submittedName>
        <fullName evidence="8">Uncharacterized protein</fullName>
    </submittedName>
</protein>
<feature type="transmembrane region" description="Helical" evidence="7">
    <location>
        <begin position="296"/>
        <end position="314"/>
    </location>
</feature>
<dbReference type="PANTHER" id="PTHR23506">
    <property type="entry name" value="GH10249P"/>
    <property type="match status" value="1"/>
</dbReference>
<dbReference type="InterPro" id="IPR011701">
    <property type="entry name" value="MFS"/>
</dbReference>
<dbReference type="InterPro" id="IPR020846">
    <property type="entry name" value="MFS_dom"/>
</dbReference>
<proteinExistence type="predicted"/>
<accession>A0A7R8ZGZ6</accession>
<gene>
    <name evidence="8" type="ORF">CTOB1V02_LOCUS1860</name>
</gene>
<feature type="region of interest" description="Disordered" evidence="6">
    <location>
        <begin position="476"/>
        <end position="495"/>
    </location>
</feature>
<keyword evidence="2" id="KW-0813">Transport</keyword>
<dbReference type="PANTHER" id="PTHR23506:SF26">
    <property type="entry name" value="MFS-TYPE TRANSPORTER SLC18B1"/>
    <property type="match status" value="1"/>
</dbReference>
<feature type="transmembrane region" description="Helical" evidence="7">
    <location>
        <begin position="417"/>
        <end position="441"/>
    </location>
</feature>
<dbReference type="PROSITE" id="PS50850">
    <property type="entry name" value="MFS"/>
    <property type="match status" value="1"/>
</dbReference>
<evidence type="ECO:0000256" key="7">
    <source>
        <dbReference type="SAM" id="Phobius"/>
    </source>
</evidence>
<feature type="compositionally biased region" description="Basic and acidic residues" evidence="6">
    <location>
        <begin position="8"/>
        <end position="17"/>
    </location>
</feature>
<feature type="transmembrane region" description="Helical" evidence="7">
    <location>
        <begin position="177"/>
        <end position="201"/>
    </location>
</feature>
<keyword evidence="5 7" id="KW-0472">Membrane</keyword>
<evidence type="ECO:0000256" key="4">
    <source>
        <dbReference type="ARBA" id="ARBA00022989"/>
    </source>
</evidence>
<evidence type="ECO:0000313" key="8">
    <source>
        <dbReference type="EMBL" id="CAD7223886.1"/>
    </source>
</evidence>
<dbReference type="AlphaFoldDB" id="A0A7R8ZGZ6"/>
<dbReference type="InterPro" id="IPR036259">
    <property type="entry name" value="MFS_trans_sf"/>
</dbReference>
<dbReference type="Gene3D" id="1.20.1250.20">
    <property type="entry name" value="MFS general substrate transporter like domains"/>
    <property type="match status" value="1"/>
</dbReference>
<dbReference type="GO" id="GO:0022857">
    <property type="term" value="F:transmembrane transporter activity"/>
    <property type="evidence" value="ECO:0007669"/>
    <property type="project" value="InterPro"/>
</dbReference>
<feature type="transmembrane region" description="Helical" evidence="7">
    <location>
        <begin position="207"/>
        <end position="226"/>
    </location>
</feature>
<feature type="transmembrane region" description="Helical" evidence="7">
    <location>
        <begin position="139"/>
        <end position="165"/>
    </location>
</feature>
<dbReference type="EMBL" id="OB660271">
    <property type="protein sequence ID" value="CAD7223886.1"/>
    <property type="molecule type" value="Genomic_DNA"/>
</dbReference>
<dbReference type="GO" id="GO:0016020">
    <property type="term" value="C:membrane"/>
    <property type="evidence" value="ECO:0007669"/>
    <property type="project" value="UniProtKB-SubCell"/>
</dbReference>
<feature type="transmembrane region" description="Helical" evidence="7">
    <location>
        <begin position="321"/>
        <end position="339"/>
    </location>
</feature>
<keyword evidence="3 7" id="KW-0812">Transmembrane</keyword>
<evidence type="ECO:0000256" key="3">
    <source>
        <dbReference type="ARBA" id="ARBA00022692"/>
    </source>
</evidence>
<dbReference type="InterPro" id="IPR050930">
    <property type="entry name" value="MFS_Vesicular_Transporter"/>
</dbReference>